<dbReference type="InterPro" id="IPR002347">
    <property type="entry name" value="SDR_fam"/>
</dbReference>
<dbReference type="InterPro" id="IPR036291">
    <property type="entry name" value="NAD(P)-bd_dom_sf"/>
</dbReference>
<dbReference type="Proteomes" id="UP000595197">
    <property type="component" value="Chromosome"/>
</dbReference>
<dbReference type="PRINTS" id="PR00080">
    <property type="entry name" value="SDRFAMILY"/>
</dbReference>
<keyword evidence="7" id="KW-1185">Reference proteome</keyword>
<dbReference type="EMBL" id="CP067420">
    <property type="protein sequence ID" value="QQP87285.1"/>
    <property type="molecule type" value="Genomic_DNA"/>
</dbReference>
<accession>A0ABX7B261</accession>
<dbReference type="Gene3D" id="3.40.50.720">
    <property type="entry name" value="NAD(P)-binding Rossmann-like Domain"/>
    <property type="match status" value="1"/>
</dbReference>
<feature type="domain" description="Ketoreductase" evidence="5">
    <location>
        <begin position="8"/>
        <end position="193"/>
    </location>
</feature>
<dbReference type="PANTHER" id="PTHR44196:SF1">
    <property type="entry name" value="DEHYDROGENASE_REDUCTASE SDR FAMILY MEMBER 7B"/>
    <property type="match status" value="1"/>
</dbReference>
<evidence type="ECO:0000256" key="3">
    <source>
        <dbReference type="RuleBase" id="RU000363"/>
    </source>
</evidence>
<name>A0ABX7B261_9PROT</name>
<dbReference type="RefSeq" id="WP_201069952.1">
    <property type="nucleotide sequence ID" value="NZ_CP067420.1"/>
</dbReference>
<comment type="similarity">
    <text evidence="1 3">Belongs to the short-chain dehydrogenases/reductases (SDR) family.</text>
</comment>
<evidence type="ECO:0000313" key="7">
    <source>
        <dbReference type="Proteomes" id="UP000595197"/>
    </source>
</evidence>
<keyword evidence="4" id="KW-0812">Transmembrane</keyword>
<dbReference type="NCBIfam" id="NF004792">
    <property type="entry name" value="PRK06139.1"/>
    <property type="match status" value="1"/>
</dbReference>
<gene>
    <name evidence="6" type="ORF">IGS68_14245</name>
</gene>
<dbReference type="InterPro" id="IPR020904">
    <property type="entry name" value="Sc_DH/Rdtase_CS"/>
</dbReference>
<keyword evidence="4" id="KW-0472">Membrane</keyword>
<dbReference type="InterPro" id="IPR057326">
    <property type="entry name" value="KR_dom"/>
</dbReference>
<dbReference type="Pfam" id="PF00106">
    <property type="entry name" value="adh_short"/>
    <property type="match status" value="1"/>
</dbReference>
<sequence>MPSHPDFPVVVITGASSGIGRATAHAFARQGATVVLAARRAEMLREVERECLDLGGSALAVPTDTTDEDQVERLASRALEHFGRIDVWFNNAGVGVFGRFEDIPSDVWRRVIETNLFGYVHGAKAAMRQFRAQGHGVLINNASIVGRLAKPDSTAYATSKFAVRGFSEALRQEVLDQHDIHICTILPSVIDTPFFHHAANFSHHRVRAAPPVYTPEKVARTVVGLVEHPRAEVIIGGIGKVAAIQKRLAPSLMTRINGRALNYGFLADEPSDETTGTLFEPMRDGQGVHGGWRKGYNNGGVPLAALTLLALPIGLAFLLRGRRAY</sequence>
<keyword evidence="2" id="KW-0560">Oxidoreductase</keyword>
<dbReference type="NCBIfam" id="NF005495">
    <property type="entry name" value="PRK07109.1"/>
    <property type="match status" value="1"/>
</dbReference>
<feature type="transmembrane region" description="Helical" evidence="4">
    <location>
        <begin position="299"/>
        <end position="319"/>
    </location>
</feature>
<evidence type="ECO:0000256" key="2">
    <source>
        <dbReference type="ARBA" id="ARBA00023002"/>
    </source>
</evidence>
<evidence type="ECO:0000256" key="4">
    <source>
        <dbReference type="SAM" id="Phobius"/>
    </source>
</evidence>
<keyword evidence="4" id="KW-1133">Transmembrane helix</keyword>
<dbReference type="SMART" id="SM00822">
    <property type="entry name" value="PKS_KR"/>
    <property type="match status" value="1"/>
</dbReference>
<dbReference type="SUPFAM" id="SSF51735">
    <property type="entry name" value="NAD(P)-binding Rossmann-fold domains"/>
    <property type="match status" value="1"/>
</dbReference>
<evidence type="ECO:0000259" key="5">
    <source>
        <dbReference type="SMART" id="SM00822"/>
    </source>
</evidence>
<evidence type="ECO:0000256" key="1">
    <source>
        <dbReference type="ARBA" id="ARBA00006484"/>
    </source>
</evidence>
<dbReference type="PROSITE" id="PS00061">
    <property type="entry name" value="ADH_SHORT"/>
    <property type="match status" value="1"/>
</dbReference>
<organism evidence="6 7">
    <name type="scientific">Skermanella cutis</name>
    <dbReference type="NCBI Taxonomy" id="2775420"/>
    <lineage>
        <taxon>Bacteria</taxon>
        <taxon>Pseudomonadati</taxon>
        <taxon>Pseudomonadota</taxon>
        <taxon>Alphaproteobacteria</taxon>
        <taxon>Rhodospirillales</taxon>
        <taxon>Azospirillaceae</taxon>
        <taxon>Skermanella</taxon>
    </lineage>
</organism>
<dbReference type="PANTHER" id="PTHR44196">
    <property type="entry name" value="DEHYDROGENASE/REDUCTASE SDR FAMILY MEMBER 7B"/>
    <property type="match status" value="1"/>
</dbReference>
<dbReference type="PRINTS" id="PR00081">
    <property type="entry name" value="GDHRDH"/>
</dbReference>
<proteinExistence type="inferred from homology"/>
<protein>
    <submittedName>
        <fullName evidence="6">SDR family oxidoreductase</fullName>
    </submittedName>
</protein>
<evidence type="ECO:0000313" key="6">
    <source>
        <dbReference type="EMBL" id="QQP87285.1"/>
    </source>
</evidence>
<reference evidence="6" key="1">
    <citation type="submission" date="2021-02" db="EMBL/GenBank/DDBJ databases">
        <title>Skermanella TT6 skin isolate.</title>
        <authorList>
            <person name="Lee K."/>
            <person name="Ganzorig M."/>
        </authorList>
    </citation>
    <scope>NUCLEOTIDE SEQUENCE</scope>
    <source>
        <strain evidence="6">TT6</strain>
    </source>
</reference>